<dbReference type="GO" id="GO:0004252">
    <property type="term" value="F:serine-type endopeptidase activity"/>
    <property type="evidence" value="ECO:0007669"/>
    <property type="project" value="InterPro"/>
</dbReference>
<evidence type="ECO:0008006" key="8">
    <source>
        <dbReference type="Google" id="ProtNLM"/>
    </source>
</evidence>
<evidence type="ECO:0000256" key="1">
    <source>
        <dbReference type="ARBA" id="ARBA00011073"/>
    </source>
</evidence>
<protein>
    <recommendedName>
        <fullName evidence="8">Peptidase S8/S53 domain-containing protein</fullName>
    </recommendedName>
</protein>
<keyword evidence="2" id="KW-0645">Protease</keyword>
<keyword evidence="7" id="KW-1185">Reference proteome</keyword>
<dbReference type="SUPFAM" id="SSF52743">
    <property type="entry name" value="Subtilisin-like"/>
    <property type="match status" value="1"/>
</dbReference>
<dbReference type="EMBL" id="RBNI01001167">
    <property type="protein sequence ID" value="RUP50820.1"/>
    <property type="molecule type" value="Genomic_DNA"/>
</dbReference>
<keyword evidence="4" id="KW-0720">Serine protease</keyword>
<proteinExistence type="inferred from homology"/>
<evidence type="ECO:0000313" key="6">
    <source>
        <dbReference type="EMBL" id="RUP50820.1"/>
    </source>
</evidence>
<name>A0A433DJ00_9FUNG</name>
<dbReference type="Gene3D" id="3.40.50.200">
    <property type="entry name" value="Peptidase S8/S53 domain"/>
    <property type="match status" value="1"/>
</dbReference>
<organism evidence="6 7">
    <name type="scientific">Jimgerdemannia flammicorona</name>
    <dbReference type="NCBI Taxonomy" id="994334"/>
    <lineage>
        <taxon>Eukaryota</taxon>
        <taxon>Fungi</taxon>
        <taxon>Fungi incertae sedis</taxon>
        <taxon>Mucoromycota</taxon>
        <taxon>Mucoromycotina</taxon>
        <taxon>Endogonomycetes</taxon>
        <taxon>Endogonales</taxon>
        <taxon>Endogonaceae</taxon>
        <taxon>Jimgerdemannia</taxon>
    </lineage>
</organism>
<evidence type="ECO:0000256" key="5">
    <source>
        <dbReference type="PROSITE-ProRule" id="PRU01240"/>
    </source>
</evidence>
<dbReference type="PANTHER" id="PTHR43806:SF11">
    <property type="entry name" value="CEREVISIN-RELATED"/>
    <property type="match status" value="1"/>
</dbReference>
<sequence length="177" mass="19068">MSLFLLINSCDIWSFAGQHNQHRSIYLLTTANITSGINLNHTEFLKFGLSRGTTANHESSEEISPFTASRARWGATVIPPANATEGVDNSLPDIDELGHGTHVADSFLPHMCKVIIVGIIGGNTYGVAKEANLIAVKILGKNKSGKWSSVLQGLSWVSQDVAKSRKENRAARGVVAK</sequence>
<dbReference type="InterPro" id="IPR036852">
    <property type="entry name" value="Peptidase_S8/S53_dom_sf"/>
</dbReference>
<dbReference type="OrthoDB" id="206201at2759"/>
<evidence type="ECO:0000256" key="2">
    <source>
        <dbReference type="ARBA" id="ARBA00022670"/>
    </source>
</evidence>
<comment type="similarity">
    <text evidence="1 5">Belongs to the peptidase S8 family.</text>
</comment>
<keyword evidence="3" id="KW-0378">Hydrolase</keyword>
<evidence type="ECO:0000256" key="4">
    <source>
        <dbReference type="ARBA" id="ARBA00022825"/>
    </source>
</evidence>
<dbReference type="AlphaFoldDB" id="A0A433DJ00"/>
<dbReference type="InterPro" id="IPR050131">
    <property type="entry name" value="Peptidase_S8_subtilisin-like"/>
</dbReference>
<dbReference type="GO" id="GO:0006508">
    <property type="term" value="P:proteolysis"/>
    <property type="evidence" value="ECO:0007669"/>
    <property type="project" value="UniProtKB-KW"/>
</dbReference>
<dbReference type="GO" id="GO:0005615">
    <property type="term" value="C:extracellular space"/>
    <property type="evidence" value="ECO:0007669"/>
    <property type="project" value="TreeGrafter"/>
</dbReference>
<reference evidence="6 7" key="1">
    <citation type="journal article" date="2018" name="New Phytol.">
        <title>Phylogenomics of Endogonaceae and evolution of mycorrhizas within Mucoromycota.</title>
        <authorList>
            <person name="Chang Y."/>
            <person name="Desiro A."/>
            <person name="Na H."/>
            <person name="Sandor L."/>
            <person name="Lipzen A."/>
            <person name="Clum A."/>
            <person name="Barry K."/>
            <person name="Grigoriev I.V."/>
            <person name="Martin F.M."/>
            <person name="Stajich J.E."/>
            <person name="Smith M.E."/>
            <person name="Bonito G."/>
            <person name="Spatafora J.W."/>
        </authorList>
    </citation>
    <scope>NUCLEOTIDE SEQUENCE [LARGE SCALE GENOMIC DNA]</scope>
    <source>
        <strain evidence="6 7">GMNB39</strain>
    </source>
</reference>
<comment type="caution">
    <text evidence="6">The sequence shown here is derived from an EMBL/GenBank/DDBJ whole genome shotgun (WGS) entry which is preliminary data.</text>
</comment>
<dbReference type="PROSITE" id="PS51892">
    <property type="entry name" value="SUBTILASE"/>
    <property type="match status" value="1"/>
</dbReference>
<comment type="caution">
    <text evidence="5">Lacks conserved residue(s) required for the propagation of feature annotation.</text>
</comment>
<evidence type="ECO:0000313" key="7">
    <source>
        <dbReference type="Proteomes" id="UP000268093"/>
    </source>
</evidence>
<evidence type="ECO:0000256" key="3">
    <source>
        <dbReference type="ARBA" id="ARBA00022801"/>
    </source>
</evidence>
<gene>
    <name evidence="6" type="ORF">BC936DRAFT_137612</name>
</gene>
<dbReference type="Proteomes" id="UP000268093">
    <property type="component" value="Unassembled WGS sequence"/>
</dbReference>
<dbReference type="PANTHER" id="PTHR43806">
    <property type="entry name" value="PEPTIDASE S8"/>
    <property type="match status" value="1"/>
</dbReference>
<accession>A0A433DJ00</accession>